<reference evidence="8 9" key="1">
    <citation type="journal article" date="2016" name="Nat. Commun.">
        <title>Thousands of microbial genomes shed light on interconnected biogeochemical processes in an aquifer system.</title>
        <authorList>
            <person name="Anantharaman K."/>
            <person name="Brown C.T."/>
            <person name="Hug L.A."/>
            <person name="Sharon I."/>
            <person name="Castelle C.J."/>
            <person name="Probst A.J."/>
            <person name="Thomas B.C."/>
            <person name="Singh A."/>
            <person name="Wilkins M.J."/>
            <person name="Karaoz U."/>
            <person name="Brodie E.L."/>
            <person name="Williams K.H."/>
            <person name="Hubbard S.S."/>
            <person name="Banfield J.F."/>
        </authorList>
    </citation>
    <scope>NUCLEOTIDE SEQUENCE [LARGE SCALE GENOMIC DNA]</scope>
</reference>
<organism evidence="8 9">
    <name type="scientific">Candidatus Glassbacteria bacterium RIFCSPLOWO2_12_FULL_58_11</name>
    <dbReference type="NCBI Taxonomy" id="1817867"/>
    <lineage>
        <taxon>Bacteria</taxon>
        <taxon>Candidatus Glassiibacteriota</taxon>
    </lineage>
</organism>
<feature type="binding site" evidence="6">
    <location>
        <position position="112"/>
    </location>
    <ligand>
        <name>(6R)-10-formyltetrahydrofolate</name>
        <dbReference type="ChEBI" id="CHEBI:195366"/>
    </ligand>
</feature>
<comment type="caution">
    <text evidence="8">The sequence shown here is derived from an EMBL/GenBank/DDBJ whole genome shotgun (WGS) entry which is preliminary data.</text>
</comment>
<feature type="domain" description="Formyl transferase N-terminal" evidence="7">
    <location>
        <begin position="5"/>
        <end position="192"/>
    </location>
</feature>
<evidence type="ECO:0000256" key="3">
    <source>
        <dbReference type="ARBA" id="ARBA00022755"/>
    </source>
</evidence>
<dbReference type="GO" id="GO:0004644">
    <property type="term" value="F:phosphoribosylglycinamide formyltransferase activity"/>
    <property type="evidence" value="ECO:0007669"/>
    <property type="project" value="UniProtKB-UniRule"/>
</dbReference>
<feature type="site" description="Raises pKa of active site His" evidence="6">
    <location>
        <position position="155"/>
    </location>
</feature>
<dbReference type="SUPFAM" id="SSF53328">
    <property type="entry name" value="Formyltransferase"/>
    <property type="match status" value="1"/>
</dbReference>
<evidence type="ECO:0000256" key="2">
    <source>
        <dbReference type="ARBA" id="ARBA00022679"/>
    </source>
</evidence>
<dbReference type="Pfam" id="PF00551">
    <property type="entry name" value="Formyl_trans_N"/>
    <property type="match status" value="1"/>
</dbReference>
<feature type="binding site" evidence="6">
    <location>
        <begin position="14"/>
        <end position="16"/>
    </location>
    <ligand>
        <name>N(1)-(5-phospho-beta-D-ribosyl)glycinamide</name>
        <dbReference type="ChEBI" id="CHEBI:143788"/>
    </ligand>
</feature>
<comment type="similarity">
    <text evidence="4 6">Belongs to the GART family.</text>
</comment>
<dbReference type="EC" id="2.1.2.2" evidence="6"/>
<dbReference type="AlphaFoldDB" id="A0A1F5YLN5"/>
<gene>
    <name evidence="6" type="primary">purN</name>
    <name evidence="8" type="ORF">A3F83_13385</name>
</gene>
<dbReference type="UniPathway" id="UPA00074">
    <property type="reaction ID" value="UER00126"/>
</dbReference>
<accession>A0A1F5YLN5</accession>
<comment type="pathway">
    <text evidence="1 6">Purine metabolism; IMP biosynthesis via de novo pathway; N(2)-formyl-N(1)-(5-phospho-D-ribosyl)glycinamide from N(1)-(5-phospho-D-ribosyl)glycinamide (10-formyl THF route): step 1/1.</text>
</comment>
<evidence type="ECO:0000256" key="5">
    <source>
        <dbReference type="ARBA" id="ARBA00047664"/>
    </source>
</evidence>
<dbReference type="GO" id="GO:0006189">
    <property type="term" value="P:'de novo' IMP biosynthetic process"/>
    <property type="evidence" value="ECO:0007669"/>
    <property type="project" value="UniProtKB-UniRule"/>
</dbReference>
<protein>
    <recommendedName>
        <fullName evidence="6">Phosphoribosylglycinamide formyltransferase</fullName>
        <ecNumber evidence="6">2.1.2.2</ecNumber>
    </recommendedName>
    <alternativeName>
        <fullName evidence="6">5'-phosphoribosylglycinamide transformylase</fullName>
    </alternativeName>
    <alternativeName>
        <fullName evidence="6">GAR transformylase</fullName>
        <shortName evidence="6">GART</shortName>
    </alternativeName>
</protein>
<name>A0A1F5YLN5_9BACT</name>
<evidence type="ECO:0000256" key="1">
    <source>
        <dbReference type="ARBA" id="ARBA00005054"/>
    </source>
</evidence>
<dbReference type="Proteomes" id="UP000179129">
    <property type="component" value="Unassembled WGS sequence"/>
</dbReference>
<dbReference type="InterPro" id="IPR036477">
    <property type="entry name" value="Formyl_transf_N_sf"/>
</dbReference>
<dbReference type="InterPro" id="IPR002376">
    <property type="entry name" value="Formyl_transf_N"/>
</dbReference>
<feature type="active site" description="Proton donor" evidence="6">
    <location>
        <position position="114"/>
    </location>
</feature>
<dbReference type="STRING" id="1817867.A3F83_13385"/>
<proteinExistence type="inferred from homology"/>
<keyword evidence="3 6" id="KW-0658">Purine biosynthesis</keyword>
<comment type="caution">
    <text evidence="6">Lacks conserved residue(s) required for the propagation of feature annotation.</text>
</comment>
<evidence type="ECO:0000313" key="8">
    <source>
        <dbReference type="EMBL" id="OGG01118.1"/>
    </source>
</evidence>
<dbReference type="HAMAP" id="MF_01930">
    <property type="entry name" value="PurN"/>
    <property type="match status" value="1"/>
</dbReference>
<evidence type="ECO:0000256" key="4">
    <source>
        <dbReference type="ARBA" id="ARBA00038440"/>
    </source>
</evidence>
<dbReference type="CDD" id="cd08645">
    <property type="entry name" value="FMT_core_GART"/>
    <property type="match status" value="1"/>
</dbReference>
<sequence length="213" mass="22530">MSGLRVAVMASGGGTNLQQLLDRFPGREAALSSAEVCLVVTNRPGVGALERAERAAVPSAVVDPAAFDSPEAFGQRLIGLFKAEGIDLIVLAGYLKMLPPNLVAAFSNRIINIHPALLPLFGGQGMYGRKVHEAVLAAGVKVSGPTVHFVNEQYDKGPIIAQRTVPVYHTDTPEELAGRVLEAEHEILPEVVALIAEGRVKVVDGIVQISQQA</sequence>
<evidence type="ECO:0000313" key="9">
    <source>
        <dbReference type="Proteomes" id="UP000179129"/>
    </source>
</evidence>
<dbReference type="GO" id="GO:0005737">
    <property type="term" value="C:cytoplasm"/>
    <property type="evidence" value="ECO:0007669"/>
    <property type="project" value="TreeGrafter"/>
</dbReference>
<keyword evidence="2 6" id="KW-0808">Transferase</keyword>
<evidence type="ECO:0000259" key="7">
    <source>
        <dbReference type="Pfam" id="PF00551"/>
    </source>
</evidence>
<comment type="function">
    <text evidence="6">Catalyzes the transfer of a formyl group from 10-formyltetrahydrofolate to 5-phospho-ribosyl-glycinamide (GAR), producing 5-phospho-ribosyl-N-formylglycinamide (FGAR) and tetrahydrofolate.</text>
</comment>
<dbReference type="PROSITE" id="PS00373">
    <property type="entry name" value="GART"/>
    <property type="match status" value="1"/>
</dbReference>
<dbReference type="Gene3D" id="3.40.50.170">
    <property type="entry name" value="Formyl transferase, N-terminal domain"/>
    <property type="match status" value="1"/>
</dbReference>
<comment type="catalytic activity">
    <reaction evidence="5 6">
        <text>N(1)-(5-phospho-beta-D-ribosyl)glycinamide + (6R)-10-formyltetrahydrofolate = N(2)-formyl-N(1)-(5-phospho-beta-D-ribosyl)glycinamide + (6S)-5,6,7,8-tetrahydrofolate + H(+)</text>
        <dbReference type="Rhea" id="RHEA:15053"/>
        <dbReference type="ChEBI" id="CHEBI:15378"/>
        <dbReference type="ChEBI" id="CHEBI:57453"/>
        <dbReference type="ChEBI" id="CHEBI:143788"/>
        <dbReference type="ChEBI" id="CHEBI:147286"/>
        <dbReference type="ChEBI" id="CHEBI:195366"/>
        <dbReference type="EC" id="2.1.2.2"/>
    </reaction>
</comment>
<dbReference type="PANTHER" id="PTHR43369">
    <property type="entry name" value="PHOSPHORIBOSYLGLYCINAMIDE FORMYLTRANSFERASE"/>
    <property type="match status" value="1"/>
</dbReference>
<dbReference type="InterPro" id="IPR004607">
    <property type="entry name" value="GART"/>
</dbReference>
<dbReference type="EMBL" id="MFIX01000223">
    <property type="protein sequence ID" value="OGG01118.1"/>
    <property type="molecule type" value="Genomic_DNA"/>
</dbReference>
<dbReference type="PANTHER" id="PTHR43369:SF2">
    <property type="entry name" value="PHOSPHORIBOSYLGLYCINAMIDE FORMYLTRANSFERASE"/>
    <property type="match status" value="1"/>
</dbReference>
<dbReference type="InterPro" id="IPR001555">
    <property type="entry name" value="GART_AS"/>
</dbReference>
<evidence type="ECO:0000256" key="6">
    <source>
        <dbReference type="HAMAP-Rule" id="MF_01930"/>
    </source>
</evidence>
<dbReference type="NCBIfam" id="TIGR00639">
    <property type="entry name" value="PurN"/>
    <property type="match status" value="1"/>
</dbReference>